<evidence type="ECO:0000313" key="3">
    <source>
        <dbReference type="Proteomes" id="UP000464378"/>
    </source>
</evidence>
<organism evidence="2">
    <name type="scientific">Tuwongella immobilis</name>
    <dbReference type="NCBI Taxonomy" id="692036"/>
    <lineage>
        <taxon>Bacteria</taxon>
        <taxon>Pseudomonadati</taxon>
        <taxon>Planctomycetota</taxon>
        <taxon>Planctomycetia</taxon>
        <taxon>Gemmatales</taxon>
        <taxon>Gemmataceae</taxon>
        <taxon>Tuwongella</taxon>
    </lineage>
</organism>
<feature type="transmembrane region" description="Helical" evidence="1">
    <location>
        <begin position="17"/>
        <end position="35"/>
    </location>
</feature>
<dbReference type="KEGG" id="tim:GMBLW1_16460"/>
<dbReference type="Gene3D" id="3.40.50.10770">
    <property type="entry name" value="Hypothetical protein VC1899 like domain (Restriction endonuclease-like)"/>
    <property type="match status" value="1"/>
</dbReference>
<protein>
    <recommendedName>
        <fullName evidence="4">CRISPR-associated protein</fullName>
    </recommendedName>
</protein>
<keyword evidence="1" id="KW-0472">Membrane</keyword>
<keyword evidence="1" id="KW-1133">Transmembrane helix</keyword>
<feature type="transmembrane region" description="Helical" evidence="1">
    <location>
        <begin position="47"/>
        <end position="67"/>
    </location>
</feature>
<evidence type="ECO:0008006" key="4">
    <source>
        <dbReference type="Google" id="ProtNLM"/>
    </source>
</evidence>
<dbReference type="EMBL" id="LR586016">
    <property type="protein sequence ID" value="VIP02314.1"/>
    <property type="molecule type" value="Genomic_DNA"/>
</dbReference>
<sequence length="245" mass="27017">MNPYISTLRSLFEPKQILPFVVGAVALSWIGSSLYDLLKLQLGEGTWTFGGILIGSVAILLFAAWILQRRLSRQETVFSSLDRKTPNSRRGLVVLVSREPVVRKAIEAHTETLQRVWLICTKESKDVGLSLMGDEALTRNHQIPFNIETLDDPYDPVACYQLVKRILADLPTGFTPEDLIADFTGMTALASIGMTLAATQVGVGLQYTPATLDANIQARKPLPPIEVTLEGTLPIATKTKSRKRK</sequence>
<evidence type="ECO:0000313" key="2">
    <source>
        <dbReference type="EMBL" id="VIP02314.1"/>
    </source>
</evidence>
<dbReference type="RefSeq" id="WP_162657500.1">
    <property type="nucleotide sequence ID" value="NZ_LR593887.1"/>
</dbReference>
<proteinExistence type="predicted"/>
<gene>
    <name evidence="2" type="ORF">GMBLW1_16460</name>
</gene>
<dbReference type="EMBL" id="LR593887">
    <property type="protein sequence ID" value="VTS01028.1"/>
    <property type="molecule type" value="Genomic_DNA"/>
</dbReference>
<dbReference type="InParanoid" id="A0A6C2YLR3"/>
<evidence type="ECO:0000256" key="1">
    <source>
        <dbReference type="SAM" id="Phobius"/>
    </source>
</evidence>
<accession>A0A6C2YLR3</accession>
<dbReference type="Proteomes" id="UP000464378">
    <property type="component" value="Chromosome"/>
</dbReference>
<keyword evidence="3" id="KW-1185">Reference proteome</keyword>
<dbReference type="AlphaFoldDB" id="A0A6C2YLR3"/>
<reference evidence="2" key="1">
    <citation type="submission" date="2019-04" db="EMBL/GenBank/DDBJ databases">
        <authorList>
            <consortium name="Science for Life Laboratories"/>
        </authorList>
    </citation>
    <scope>NUCLEOTIDE SEQUENCE</scope>
    <source>
        <strain evidence="2">MBLW1</strain>
    </source>
</reference>
<name>A0A6C2YLR3_9BACT</name>
<keyword evidence="1" id="KW-0812">Transmembrane</keyword>